<gene>
    <name evidence="3" type="ORF">ACFFF7_00485</name>
</gene>
<dbReference type="Proteomes" id="UP001589943">
    <property type="component" value="Unassembled WGS sequence"/>
</dbReference>
<evidence type="ECO:0000313" key="3">
    <source>
        <dbReference type="EMBL" id="MFC0587882.1"/>
    </source>
</evidence>
<dbReference type="PANTHER" id="PTHR43968:SF6">
    <property type="entry name" value="GLUTATHIONE S-TRANSFERASE OMEGA"/>
    <property type="match status" value="1"/>
</dbReference>
<dbReference type="CDD" id="cd00570">
    <property type="entry name" value="GST_N_family"/>
    <property type="match status" value="1"/>
</dbReference>
<dbReference type="Pfam" id="PF13417">
    <property type="entry name" value="GST_N_3"/>
    <property type="match status" value="1"/>
</dbReference>
<sequence length="216" mass="24583">MLRLYGHTFSSYTWKALIALYANDTPFTFHQIGEGNADDDAFVAAAGPSGQFPVLSDGAVTVFEATSIIEHLHLHHRGPQPLLPDDPALAIRTRMWDRVFDLHVMNVMQDVVAEKIRHPDNPDLAIRERVEARLGRSYRWIEQWLTDYTRRDAVTLVECAAAPSLFYADWVHPIPDDCSQLRAWRAHLLALPAVARCVDDARPYRHYFPLGAPDRD</sequence>
<dbReference type="InterPro" id="IPR004045">
    <property type="entry name" value="Glutathione_S-Trfase_N"/>
</dbReference>
<proteinExistence type="predicted"/>
<dbReference type="Gene3D" id="1.20.1050.10">
    <property type="match status" value="1"/>
</dbReference>
<protein>
    <submittedName>
        <fullName evidence="3">Glutathione S-transferase family protein</fullName>
    </submittedName>
</protein>
<feature type="domain" description="GST N-terminal" evidence="1">
    <location>
        <begin position="1"/>
        <end position="80"/>
    </location>
</feature>
<dbReference type="InterPro" id="IPR050983">
    <property type="entry name" value="GST_Omega/HSP26"/>
</dbReference>
<evidence type="ECO:0000259" key="1">
    <source>
        <dbReference type="PROSITE" id="PS50404"/>
    </source>
</evidence>
<accession>A0ABV6PDI4</accession>
<evidence type="ECO:0000313" key="4">
    <source>
        <dbReference type="Proteomes" id="UP001589943"/>
    </source>
</evidence>
<dbReference type="SUPFAM" id="SSF52833">
    <property type="entry name" value="Thioredoxin-like"/>
    <property type="match status" value="1"/>
</dbReference>
<reference evidence="3 4" key="1">
    <citation type="submission" date="2024-09" db="EMBL/GenBank/DDBJ databases">
        <authorList>
            <person name="Sun Q."/>
            <person name="Mori K."/>
        </authorList>
    </citation>
    <scope>NUCLEOTIDE SEQUENCE [LARGE SCALE GENOMIC DNA]</scope>
    <source>
        <strain evidence="3 4">NCAIM B.02537</strain>
    </source>
</reference>
<dbReference type="EMBL" id="JBHLTL010000001">
    <property type="protein sequence ID" value="MFC0587882.1"/>
    <property type="molecule type" value="Genomic_DNA"/>
</dbReference>
<dbReference type="InterPro" id="IPR036282">
    <property type="entry name" value="Glutathione-S-Trfase_C_sf"/>
</dbReference>
<dbReference type="InterPro" id="IPR036249">
    <property type="entry name" value="Thioredoxin-like_sf"/>
</dbReference>
<dbReference type="Gene3D" id="3.40.30.10">
    <property type="entry name" value="Glutaredoxin"/>
    <property type="match status" value="1"/>
</dbReference>
<dbReference type="PROSITE" id="PS50404">
    <property type="entry name" value="GST_NTER"/>
    <property type="match status" value="1"/>
</dbReference>
<feature type="domain" description="GST C-terminal" evidence="2">
    <location>
        <begin position="86"/>
        <end position="207"/>
    </location>
</feature>
<comment type="caution">
    <text evidence="3">The sequence shown here is derived from an EMBL/GenBank/DDBJ whole genome shotgun (WGS) entry which is preliminary data.</text>
</comment>
<dbReference type="SUPFAM" id="SSF47616">
    <property type="entry name" value="GST C-terminal domain-like"/>
    <property type="match status" value="1"/>
</dbReference>
<evidence type="ECO:0000259" key="2">
    <source>
        <dbReference type="PROSITE" id="PS50405"/>
    </source>
</evidence>
<dbReference type="InterPro" id="IPR010987">
    <property type="entry name" value="Glutathione-S-Trfase_C-like"/>
</dbReference>
<keyword evidence="4" id="KW-1185">Reference proteome</keyword>
<dbReference type="PROSITE" id="PS50405">
    <property type="entry name" value="GST_CTER"/>
    <property type="match status" value="1"/>
</dbReference>
<name>A0ABV6PDI4_9SPHN</name>
<dbReference type="PANTHER" id="PTHR43968">
    <property type="match status" value="1"/>
</dbReference>
<organism evidence="3 4">
    <name type="scientific">Novosphingobium aquiterrae</name>
    <dbReference type="NCBI Taxonomy" id="624388"/>
    <lineage>
        <taxon>Bacteria</taxon>
        <taxon>Pseudomonadati</taxon>
        <taxon>Pseudomonadota</taxon>
        <taxon>Alphaproteobacteria</taxon>
        <taxon>Sphingomonadales</taxon>
        <taxon>Sphingomonadaceae</taxon>
        <taxon>Novosphingobium</taxon>
    </lineage>
</organism>
<dbReference type="RefSeq" id="WP_379479405.1">
    <property type="nucleotide sequence ID" value="NZ_JBHLTL010000001.1"/>
</dbReference>